<dbReference type="GO" id="GO:0003677">
    <property type="term" value="F:DNA binding"/>
    <property type="evidence" value="ECO:0007669"/>
    <property type="project" value="InterPro"/>
</dbReference>
<proteinExistence type="predicted"/>
<comment type="caution">
    <text evidence="2">The sequence shown here is derived from an EMBL/GenBank/DDBJ whole genome shotgun (WGS) entry which is preliminary data.</text>
</comment>
<protein>
    <submittedName>
        <fullName evidence="2">XRE family transcriptional regulator</fullName>
    </submittedName>
</protein>
<keyword evidence="3" id="KW-1185">Reference proteome</keyword>
<feature type="domain" description="HTH cro/C1-type" evidence="1">
    <location>
        <begin position="17"/>
        <end position="75"/>
    </location>
</feature>
<dbReference type="OrthoDB" id="6006530at2"/>
<dbReference type="CDD" id="cd00093">
    <property type="entry name" value="HTH_XRE"/>
    <property type="match status" value="1"/>
</dbReference>
<evidence type="ECO:0000313" key="2">
    <source>
        <dbReference type="EMBL" id="PWI34236.1"/>
    </source>
</evidence>
<dbReference type="Gene3D" id="1.10.260.40">
    <property type="entry name" value="lambda repressor-like DNA-binding domains"/>
    <property type="match status" value="1"/>
</dbReference>
<organism evidence="2 3">
    <name type="scientific">Vibrio albus</name>
    <dbReference type="NCBI Taxonomy" id="2200953"/>
    <lineage>
        <taxon>Bacteria</taxon>
        <taxon>Pseudomonadati</taxon>
        <taxon>Pseudomonadota</taxon>
        <taxon>Gammaproteobacteria</taxon>
        <taxon>Vibrionales</taxon>
        <taxon>Vibrionaceae</taxon>
        <taxon>Vibrio</taxon>
    </lineage>
</organism>
<dbReference type="SUPFAM" id="SSF47413">
    <property type="entry name" value="lambda repressor-like DNA-binding domains"/>
    <property type="match status" value="1"/>
</dbReference>
<gene>
    <name evidence="2" type="ORF">DI392_03720</name>
</gene>
<dbReference type="EMBL" id="QFWT01000002">
    <property type="protein sequence ID" value="PWI34236.1"/>
    <property type="molecule type" value="Genomic_DNA"/>
</dbReference>
<dbReference type="SMART" id="SM00530">
    <property type="entry name" value="HTH_XRE"/>
    <property type="match status" value="1"/>
</dbReference>
<reference evidence="2 3" key="1">
    <citation type="submission" date="2018-05" db="EMBL/GenBank/DDBJ databases">
        <title>Vibrio limimaris sp. nov., isolated from marine sediment.</title>
        <authorList>
            <person name="Li C.-M."/>
        </authorList>
    </citation>
    <scope>NUCLEOTIDE SEQUENCE [LARGE SCALE GENOMIC DNA]</scope>
    <source>
        <strain evidence="2 3">E4404</strain>
    </source>
</reference>
<accession>A0A2U3BBR3</accession>
<dbReference type="InterPro" id="IPR010982">
    <property type="entry name" value="Lambda_DNA-bd_dom_sf"/>
</dbReference>
<sequence length="110" mass="12276">MGTKKNVEVENPIPARLKAARKKAKITQKDLGVKIGMEESSASGRMNHYEKGRHVPDIGTLTRMAEELGVPLNYFFCKDDVTAELVCLIDKLSDEEKTELLKKLNSEKSA</sequence>
<dbReference type="Proteomes" id="UP000245362">
    <property type="component" value="Unassembled WGS sequence"/>
</dbReference>
<dbReference type="PROSITE" id="PS50943">
    <property type="entry name" value="HTH_CROC1"/>
    <property type="match status" value="1"/>
</dbReference>
<evidence type="ECO:0000259" key="1">
    <source>
        <dbReference type="PROSITE" id="PS50943"/>
    </source>
</evidence>
<evidence type="ECO:0000313" key="3">
    <source>
        <dbReference type="Proteomes" id="UP000245362"/>
    </source>
</evidence>
<name>A0A2U3BBR3_9VIBR</name>
<dbReference type="Pfam" id="PF12844">
    <property type="entry name" value="HTH_19"/>
    <property type="match status" value="1"/>
</dbReference>
<dbReference type="AlphaFoldDB" id="A0A2U3BBR3"/>
<dbReference type="InterPro" id="IPR001387">
    <property type="entry name" value="Cro/C1-type_HTH"/>
</dbReference>